<dbReference type="EMBL" id="BSYO01000005">
    <property type="protein sequence ID" value="GMH04963.1"/>
    <property type="molecule type" value="Genomic_DNA"/>
</dbReference>
<accession>A0AAD3XHP9</accession>
<dbReference type="Proteomes" id="UP001279734">
    <property type="component" value="Unassembled WGS sequence"/>
</dbReference>
<sequence>MSLLDATGLTARKISDDIPLPDDAVGALRVDQAHLIAASVSSGPPNAQLLVSSCSDSPRRSRNLGNVPRNLGNVHEEVARARSSLEDFQRIGPPPDPQLGINEEDSLQKVDDVPASIGIPSAPLVGLDHIARSGNVACYPEVINQVEATVQNEGIPSSQELEREKLDELGCCQASALFVEPVVVAAQNSSDCRPSLPIRDFQKDGVLLPQILPTDCGAIGRPEGEGDPPAGENRDLDCDFDVVSSQSSKDWSTEEIAKDPMRFVLQSNAVSNTDQSVLDVGAQFVTDQAAGSPHRPGVDGVAISDECGLIPEVDGATPESIARIARKYSLAEVVDGLLNKAPFELQDVRPIPLSGCPVKGSEASVDEDVQFYDSGCGLVHALPKVNPCAGNPLAHAIPSITSVSGKVAAVQGLSPCNPRSVDPAGRAIRIDPSVDPSVGGPVYSADRDLRSKSKI</sequence>
<dbReference type="AlphaFoldDB" id="A0AAD3XHP9"/>
<proteinExistence type="predicted"/>
<evidence type="ECO:0000313" key="2">
    <source>
        <dbReference type="EMBL" id="GMH04963.1"/>
    </source>
</evidence>
<reference evidence="2" key="1">
    <citation type="submission" date="2023-05" db="EMBL/GenBank/DDBJ databases">
        <title>Nepenthes gracilis genome sequencing.</title>
        <authorList>
            <person name="Fukushima K."/>
        </authorList>
    </citation>
    <scope>NUCLEOTIDE SEQUENCE</scope>
    <source>
        <strain evidence="2">SING2019-196</strain>
    </source>
</reference>
<comment type="caution">
    <text evidence="2">The sequence shown here is derived from an EMBL/GenBank/DDBJ whole genome shotgun (WGS) entry which is preliminary data.</text>
</comment>
<feature type="region of interest" description="Disordered" evidence="1">
    <location>
        <begin position="427"/>
        <end position="455"/>
    </location>
</feature>
<name>A0AAD3XHP9_NEPGR</name>
<feature type="compositionally biased region" description="Basic and acidic residues" evidence="1">
    <location>
        <begin position="445"/>
        <end position="455"/>
    </location>
</feature>
<evidence type="ECO:0000256" key="1">
    <source>
        <dbReference type="SAM" id="MobiDB-lite"/>
    </source>
</evidence>
<keyword evidence="3" id="KW-1185">Reference proteome</keyword>
<protein>
    <submittedName>
        <fullName evidence="2">Uncharacterized protein</fullName>
    </submittedName>
</protein>
<organism evidence="2 3">
    <name type="scientific">Nepenthes gracilis</name>
    <name type="common">Slender pitcher plant</name>
    <dbReference type="NCBI Taxonomy" id="150966"/>
    <lineage>
        <taxon>Eukaryota</taxon>
        <taxon>Viridiplantae</taxon>
        <taxon>Streptophyta</taxon>
        <taxon>Embryophyta</taxon>
        <taxon>Tracheophyta</taxon>
        <taxon>Spermatophyta</taxon>
        <taxon>Magnoliopsida</taxon>
        <taxon>eudicotyledons</taxon>
        <taxon>Gunneridae</taxon>
        <taxon>Pentapetalae</taxon>
        <taxon>Caryophyllales</taxon>
        <taxon>Nepenthaceae</taxon>
        <taxon>Nepenthes</taxon>
    </lineage>
</organism>
<evidence type="ECO:0000313" key="3">
    <source>
        <dbReference type="Proteomes" id="UP001279734"/>
    </source>
</evidence>
<gene>
    <name evidence="2" type="ORF">Nepgr_006803</name>
</gene>